<gene>
    <name evidence="1" type="ORF">ABEB36_006501</name>
</gene>
<dbReference type="EMBL" id="JBDJPC010000005">
    <property type="protein sequence ID" value="KAL1501115.1"/>
    <property type="molecule type" value="Genomic_DNA"/>
</dbReference>
<protein>
    <submittedName>
        <fullName evidence="1">Uncharacterized protein</fullName>
    </submittedName>
</protein>
<reference evidence="1 2" key="1">
    <citation type="submission" date="2024-05" db="EMBL/GenBank/DDBJ databases">
        <title>Genetic variation in Jamaican populations of the coffee berry borer (Hypothenemus hampei).</title>
        <authorList>
            <person name="Errbii M."/>
            <person name="Myrie A."/>
        </authorList>
    </citation>
    <scope>NUCLEOTIDE SEQUENCE [LARGE SCALE GENOMIC DNA]</scope>
    <source>
        <strain evidence="1">JA-Hopewell-2020-01-JO</strain>
        <tissue evidence="1">Whole body</tissue>
    </source>
</reference>
<evidence type="ECO:0000313" key="2">
    <source>
        <dbReference type="Proteomes" id="UP001566132"/>
    </source>
</evidence>
<proteinExistence type="predicted"/>
<sequence>MSDQELWEEEGFSENQNLKWIAFHLSLLKSILVNSIDNASKYSLKLVILCLEVKQKRVTPLKSGANEVKSKASCKSS</sequence>
<dbReference type="AlphaFoldDB" id="A0ABD1EQR4"/>
<evidence type="ECO:0000313" key="1">
    <source>
        <dbReference type="EMBL" id="KAL1501115.1"/>
    </source>
</evidence>
<accession>A0ABD1EQR4</accession>
<name>A0ABD1EQR4_HYPHA</name>
<comment type="caution">
    <text evidence="1">The sequence shown here is derived from an EMBL/GenBank/DDBJ whole genome shotgun (WGS) entry which is preliminary data.</text>
</comment>
<keyword evidence="2" id="KW-1185">Reference proteome</keyword>
<dbReference type="Proteomes" id="UP001566132">
    <property type="component" value="Unassembled WGS sequence"/>
</dbReference>
<organism evidence="1 2">
    <name type="scientific">Hypothenemus hampei</name>
    <name type="common">Coffee berry borer</name>
    <dbReference type="NCBI Taxonomy" id="57062"/>
    <lineage>
        <taxon>Eukaryota</taxon>
        <taxon>Metazoa</taxon>
        <taxon>Ecdysozoa</taxon>
        <taxon>Arthropoda</taxon>
        <taxon>Hexapoda</taxon>
        <taxon>Insecta</taxon>
        <taxon>Pterygota</taxon>
        <taxon>Neoptera</taxon>
        <taxon>Endopterygota</taxon>
        <taxon>Coleoptera</taxon>
        <taxon>Polyphaga</taxon>
        <taxon>Cucujiformia</taxon>
        <taxon>Curculionidae</taxon>
        <taxon>Scolytinae</taxon>
        <taxon>Hypothenemus</taxon>
    </lineage>
</organism>